<accession>A0A836A2Z6</accession>
<keyword evidence="1" id="KW-0472">Membrane</keyword>
<feature type="transmembrane region" description="Helical" evidence="1">
    <location>
        <begin position="55"/>
        <end position="74"/>
    </location>
</feature>
<name>A0A836A2Z6_SHEEP</name>
<evidence type="ECO:0000256" key="1">
    <source>
        <dbReference type="SAM" id="Phobius"/>
    </source>
</evidence>
<comment type="caution">
    <text evidence="2">The sequence shown here is derived from an EMBL/GenBank/DDBJ whole genome shotgun (WGS) entry which is preliminary data.</text>
</comment>
<proteinExistence type="predicted"/>
<reference evidence="2 3" key="1">
    <citation type="submission" date="2020-12" db="EMBL/GenBank/DDBJ databases">
        <title>De novo assembly of Tibetan sheep genome.</title>
        <authorList>
            <person name="Li X."/>
        </authorList>
    </citation>
    <scope>NUCLEOTIDE SEQUENCE [LARGE SCALE GENOMIC DNA]</scope>
    <source>
        <tissue evidence="2">Heart</tissue>
    </source>
</reference>
<dbReference type="EMBL" id="JAEMGP010000009">
    <property type="protein sequence ID" value="KAG5204622.1"/>
    <property type="molecule type" value="Genomic_DNA"/>
</dbReference>
<protein>
    <submittedName>
        <fullName evidence="2">Uncharacterized protein</fullName>
    </submittedName>
</protein>
<keyword evidence="1" id="KW-1133">Transmembrane helix</keyword>
<organism evidence="2 3">
    <name type="scientific">Ovis aries</name>
    <name type="common">Sheep</name>
    <dbReference type="NCBI Taxonomy" id="9940"/>
    <lineage>
        <taxon>Eukaryota</taxon>
        <taxon>Metazoa</taxon>
        <taxon>Chordata</taxon>
        <taxon>Craniata</taxon>
        <taxon>Vertebrata</taxon>
        <taxon>Euteleostomi</taxon>
        <taxon>Mammalia</taxon>
        <taxon>Eutheria</taxon>
        <taxon>Laurasiatheria</taxon>
        <taxon>Artiodactyla</taxon>
        <taxon>Ruminantia</taxon>
        <taxon>Pecora</taxon>
        <taxon>Bovidae</taxon>
        <taxon>Caprinae</taxon>
        <taxon>Ovis</taxon>
    </lineage>
</organism>
<dbReference type="Proteomes" id="UP000664991">
    <property type="component" value="Unassembled WGS sequence"/>
</dbReference>
<dbReference type="AlphaFoldDB" id="A0A836A2Z6"/>
<sequence length="161" mass="18240">MFRPESLLCLALRSAQRLRGVRGADHILEVVYVELWMLHALFGQDSEMLAAFYAWFRVSLVVSTVPGCGVLVFIIGPPLYQYVTKFLIVAMSFQLRIRRNRGPGSLNTEPTRCNYEALSPTARAPQREKPLQPEARTALAMARARRNQIEPTHEDPAQCKI</sequence>
<evidence type="ECO:0000313" key="2">
    <source>
        <dbReference type="EMBL" id="KAG5204622.1"/>
    </source>
</evidence>
<keyword evidence="1" id="KW-0812">Transmembrane</keyword>
<gene>
    <name evidence="2" type="ORF">JEQ12_019067</name>
</gene>
<evidence type="ECO:0000313" key="3">
    <source>
        <dbReference type="Proteomes" id="UP000664991"/>
    </source>
</evidence>